<comment type="cofactor">
    <cofactor evidence="8">
        <name>Zn(2+)</name>
        <dbReference type="ChEBI" id="CHEBI:29105"/>
    </cofactor>
    <text evidence="8">Binds 1 zinc ion per subunit.</text>
</comment>
<dbReference type="PANTHER" id="PTHR11774">
    <property type="entry name" value="GERANYLGERANYL TRANSFERASE TYPE BETA SUBUNIT"/>
    <property type="match status" value="1"/>
</dbReference>
<sequence length="212" mass="24026">MSSEGDHEEKRKAAVPLTAALHRKHIKQLYEKRESFEIYMLEHRKISGVYWSLASLHMMDCLDDLPKEEIIEWVFKTYDKDSGGFGANEQLDPQLLSTLSAVQILAIYNELDRLDMEKVVEYIKSLQNEDGSFSGDQWGEVDTRFSYGALLCLKIMNRLEDVDVDKAIDYVLRCRNFDGGFGCIPGAESHAGQSGPGHLGKKKPRFSCVDSI</sequence>
<accession>A0A7S2ZNP7</accession>
<dbReference type="EC" id="2.5.1.60" evidence="8"/>
<dbReference type="CDD" id="cd02894">
    <property type="entry name" value="GGTase-II"/>
    <property type="match status" value="1"/>
</dbReference>
<evidence type="ECO:0000256" key="7">
    <source>
        <dbReference type="ARBA" id="ARBA00047658"/>
    </source>
</evidence>
<dbReference type="InterPro" id="IPR045089">
    <property type="entry name" value="PGGT1B-like"/>
</dbReference>
<dbReference type="PANTHER" id="PTHR11774:SF11">
    <property type="entry name" value="GERANYLGERANYL TRANSFERASE TYPE-2 SUBUNIT BETA"/>
    <property type="match status" value="1"/>
</dbReference>
<dbReference type="GO" id="GO:0005968">
    <property type="term" value="C:Rab-protein geranylgeranyltransferase complex"/>
    <property type="evidence" value="ECO:0007669"/>
    <property type="project" value="UniProtKB-UniRule"/>
</dbReference>
<evidence type="ECO:0000256" key="2">
    <source>
        <dbReference type="ARBA" id="ARBA00022602"/>
    </source>
</evidence>
<keyword evidence="6 8" id="KW-0862">Zinc</keyword>
<evidence type="ECO:0000256" key="1">
    <source>
        <dbReference type="ARBA" id="ARBA00010497"/>
    </source>
</evidence>
<evidence type="ECO:0000256" key="3">
    <source>
        <dbReference type="ARBA" id="ARBA00022679"/>
    </source>
</evidence>
<reference evidence="11" key="1">
    <citation type="submission" date="2021-01" db="EMBL/GenBank/DDBJ databases">
        <authorList>
            <person name="Corre E."/>
            <person name="Pelletier E."/>
            <person name="Niang G."/>
            <person name="Scheremetjew M."/>
            <person name="Finn R."/>
            <person name="Kale V."/>
            <person name="Holt S."/>
            <person name="Cochrane G."/>
            <person name="Meng A."/>
            <person name="Brown T."/>
            <person name="Cohen L."/>
        </authorList>
    </citation>
    <scope>NUCLEOTIDE SEQUENCE</scope>
    <source>
        <strain evidence="11">CCMP 769</strain>
    </source>
</reference>
<dbReference type="GO" id="GO:0004663">
    <property type="term" value="F:Rab geranylgeranyltransferase activity"/>
    <property type="evidence" value="ECO:0007669"/>
    <property type="project" value="UniProtKB-UniRule"/>
</dbReference>
<evidence type="ECO:0000259" key="10">
    <source>
        <dbReference type="Pfam" id="PF00432"/>
    </source>
</evidence>
<dbReference type="Gene3D" id="1.50.10.20">
    <property type="match status" value="1"/>
</dbReference>
<gene>
    <name evidence="11" type="ORF">RMAR00112_LOCUS14173</name>
</gene>
<dbReference type="InterPro" id="IPR026873">
    <property type="entry name" value="Ptb1"/>
</dbReference>
<evidence type="ECO:0000256" key="5">
    <source>
        <dbReference type="ARBA" id="ARBA00022737"/>
    </source>
</evidence>
<keyword evidence="5" id="KW-0677">Repeat</keyword>
<keyword evidence="3 8" id="KW-0808">Transferase</keyword>
<comment type="catalytic activity">
    <reaction evidence="7 8">
        <text>geranylgeranyl diphosphate + L-cysteinyl-[protein] = S-geranylgeranyl-L-cysteinyl-[protein] + diphosphate</text>
        <dbReference type="Rhea" id="RHEA:21240"/>
        <dbReference type="Rhea" id="RHEA-COMP:10131"/>
        <dbReference type="Rhea" id="RHEA-COMP:11537"/>
        <dbReference type="ChEBI" id="CHEBI:29950"/>
        <dbReference type="ChEBI" id="CHEBI:33019"/>
        <dbReference type="ChEBI" id="CHEBI:57533"/>
        <dbReference type="ChEBI" id="CHEBI:86021"/>
        <dbReference type="EC" id="2.5.1.60"/>
    </reaction>
</comment>
<comment type="function">
    <text evidence="8">Catalyzes the transfer of a geranylgeranyl moiety from geranylgeranyl diphosphate to both cysteines of proteins with the C-terminal sequence -XXCC, -XCXC and -CCXX.</text>
</comment>
<organism evidence="11">
    <name type="scientific">Rhodosorus marinus</name>
    <dbReference type="NCBI Taxonomy" id="101924"/>
    <lineage>
        <taxon>Eukaryota</taxon>
        <taxon>Rhodophyta</taxon>
        <taxon>Stylonematophyceae</taxon>
        <taxon>Stylonematales</taxon>
        <taxon>Stylonemataceae</taxon>
        <taxon>Rhodosorus</taxon>
    </lineage>
</organism>
<dbReference type="EMBL" id="HBHW01018450">
    <property type="protein sequence ID" value="CAE0046196.1"/>
    <property type="molecule type" value="Transcribed_RNA"/>
</dbReference>
<evidence type="ECO:0000256" key="6">
    <source>
        <dbReference type="ARBA" id="ARBA00022833"/>
    </source>
</evidence>
<name>A0A7S2ZNP7_9RHOD</name>
<protein>
    <recommendedName>
        <fullName evidence="8">Geranylgeranyl transferase type-2 subunit beta</fullName>
        <ecNumber evidence="8">2.5.1.60</ecNumber>
    </recommendedName>
</protein>
<keyword evidence="2 8" id="KW-0637">Prenyltransferase</keyword>
<proteinExistence type="inferred from homology"/>
<evidence type="ECO:0000256" key="9">
    <source>
        <dbReference type="SAM" id="MobiDB-lite"/>
    </source>
</evidence>
<dbReference type="GO" id="GO:0046872">
    <property type="term" value="F:metal ion binding"/>
    <property type="evidence" value="ECO:0007669"/>
    <property type="project" value="UniProtKB-KW"/>
</dbReference>
<comment type="similarity">
    <text evidence="1 8">Belongs to the protein prenyltransferase subunit beta family.</text>
</comment>
<dbReference type="InterPro" id="IPR008930">
    <property type="entry name" value="Terpenoid_cyclase/PrenylTrfase"/>
</dbReference>
<dbReference type="AlphaFoldDB" id="A0A7S2ZNP7"/>
<dbReference type="InterPro" id="IPR001330">
    <property type="entry name" value="Prenyltrans"/>
</dbReference>
<evidence type="ECO:0000256" key="8">
    <source>
        <dbReference type="RuleBase" id="RU365076"/>
    </source>
</evidence>
<feature type="domain" description="Prenyltransferase alpha-alpha toroid" evidence="10">
    <location>
        <begin position="20"/>
        <end position="193"/>
    </location>
</feature>
<feature type="region of interest" description="Disordered" evidence="9">
    <location>
        <begin position="190"/>
        <end position="212"/>
    </location>
</feature>
<keyword evidence="4 8" id="KW-0479">Metal-binding</keyword>
<dbReference type="SUPFAM" id="SSF48239">
    <property type="entry name" value="Terpenoid cyclases/Protein prenyltransferases"/>
    <property type="match status" value="1"/>
</dbReference>
<dbReference type="Pfam" id="PF00432">
    <property type="entry name" value="Prenyltrans"/>
    <property type="match status" value="1"/>
</dbReference>
<evidence type="ECO:0000256" key="4">
    <source>
        <dbReference type="ARBA" id="ARBA00022723"/>
    </source>
</evidence>
<evidence type="ECO:0000313" key="11">
    <source>
        <dbReference type="EMBL" id="CAE0046196.1"/>
    </source>
</evidence>